<dbReference type="Pfam" id="PF03466">
    <property type="entry name" value="LysR_substrate"/>
    <property type="match status" value="1"/>
</dbReference>
<dbReference type="PANTHER" id="PTHR30126">
    <property type="entry name" value="HTH-TYPE TRANSCRIPTIONAL REGULATOR"/>
    <property type="match status" value="1"/>
</dbReference>
<dbReference type="SUPFAM" id="SSF53850">
    <property type="entry name" value="Periplasmic binding protein-like II"/>
    <property type="match status" value="1"/>
</dbReference>
<dbReference type="Proteomes" id="UP000265768">
    <property type="component" value="Unassembled WGS sequence"/>
</dbReference>
<organism evidence="6 7">
    <name type="scientific">Bailinhaonella thermotolerans</name>
    <dbReference type="NCBI Taxonomy" id="1070861"/>
    <lineage>
        <taxon>Bacteria</taxon>
        <taxon>Bacillati</taxon>
        <taxon>Actinomycetota</taxon>
        <taxon>Actinomycetes</taxon>
        <taxon>Streptosporangiales</taxon>
        <taxon>Streptosporangiaceae</taxon>
        <taxon>Bailinhaonella</taxon>
    </lineage>
</organism>
<keyword evidence="4" id="KW-0804">Transcription</keyword>
<gene>
    <name evidence="6" type="ORF">D5H75_25225</name>
</gene>
<dbReference type="EMBL" id="QZEY01000011">
    <property type="protein sequence ID" value="RJL27116.1"/>
    <property type="molecule type" value="Genomic_DNA"/>
</dbReference>
<dbReference type="Pfam" id="PF00126">
    <property type="entry name" value="HTH_1"/>
    <property type="match status" value="1"/>
</dbReference>
<name>A0A3A4ACU1_9ACTN</name>
<comment type="similarity">
    <text evidence="1">Belongs to the LysR transcriptional regulatory family.</text>
</comment>
<evidence type="ECO:0000256" key="2">
    <source>
        <dbReference type="ARBA" id="ARBA00023015"/>
    </source>
</evidence>
<evidence type="ECO:0000259" key="5">
    <source>
        <dbReference type="PROSITE" id="PS50931"/>
    </source>
</evidence>
<dbReference type="GO" id="GO:0000976">
    <property type="term" value="F:transcription cis-regulatory region binding"/>
    <property type="evidence" value="ECO:0007669"/>
    <property type="project" value="TreeGrafter"/>
</dbReference>
<dbReference type="PANTHER" id="PTHR30126:SF39">
    <property type="entry name" value="HTH-TYPE TRANSCRIPTIONAL REGULATOR CYSL"/>
    <property type="match status" value="1"/>
</dbReference>
<evidence type="ECO:0000256" key="4">
    <source>
        <dbReference type="ARBA" id="ARBA00023163"/>
    </source>
</evidence>
<dbReference type="InterPro" id="IPR036390">
    <property type="entry name" value="WH_DNA-bd_sf"/>
</dbReference>
<feature type="domain" description="HTH lysR-type" evidence="5">
    <location>
        <begin position="1"/>
        <end position="58"/>
    </location>
</feature>
<comment type="caution">
    <text evidence="6">The sequence shown here is derived from an EMBL/GenBank/DDBJ whole genome shotgun (WGS) entry which is preliminary data.</text>
</comment>
<evidence type="ECO:0000256" key="1">
    <source>
        <dbReference type="ARBA" id="ARBA00009437"/>
    </source>
</evidence>
<dbReference type="InterPro" id="IPR005119">
    <property type="entry name" value="LysR_subst-bd"/>
</dbReference>
<dbReference type="Gene3D" id="1.10.10.10">
    <property type="entry name" value="Winged helix-like DNA-binding domain superfamily/Winged helix DNA-binding domain"/>
    <property type="match status" value="1"/>
</dbReference>
<reference evidence="6 7" key="1">
    <citation type="submission" date="2018-09" db="EMBL/GenBank/DDBJ databases">
        <title>YIM 75507 draft genome.</title>
        <authorList>
            <person name="Tang S."/>
            <person name="Feng Y."/>
        </authorList>
    </citation>
    <scope>NUCLEOTIDE SEQUENCE [LARGE SCALE GENOMIC DNA]</scope>
    <source>
        <strain evidence="6 7">YIM 75507</strain>
    </source>
</reference>
<evidence type="ECO:0000313" key="6">
    <source>
        <dbReference type="EMBL" id="RJL27116.1"/>
    </source>
</evidence>
<dbReference type="RefSeq" id="WP_119929017.1">
    <property type="nucleotide sequence ID" value="NZ_QZEY01000011.1"/>
</dbReference>
<dbReference type="SUPFAM" id="SSF46785">
    <property type="entry name" value="Winged helix' DNA-binding domain"/>
    <property type="match status" value="1"/>
</dbReference>
<proteinExistence type="inferred from homology"/>
<dbReference type="FunFam" id="1.10.10.10:FF:000001">
    <property type="entry name" value="LysR family transcriptional regulator"/>
    <property type="match status" value="1"/>
</dbReference>
<dbReference type="GO" id="GO:0003700">
    <property type="term" value="F:DNA-binding transcription factor activity"/>
    <property type="evidence" value="ECO:0007669"/>
    <property type="project" value="InterPro"/>
</dbReference>
<sequence length="307" mass="32683">MELRHLRTFEAVDRHGTVTEAAIALGLAPSSVSEQIRALERSLGVPLFDRDPRGMRLTPAGERLRSWARRLLDQAEQARREVVAAPPAVRLGAPETVAATHVPAILARLAERRPGLRAEVRSEVSRDNLLHGVATGDLDAALLLDTGGALGDLGFPLPPAPLDHLDLETIPLALVAAPGHRLAGRARIGVEDLRGERLLVNPGPCSFKLVGQALLGPLVERVDAGGVSVMRAWAENGLGVALLPEFAVAAPLAAGTLARLPLDVPPLSLRLIWRPDREATPALRETLYAAHHITTAARHPASPPAVR</sequence>
<protein>
    <submittedName>
        <fullName evidence="6">LysR family transcriptional regulator</fullName>
    </submittedName>
</protein>
<dbReference type="PRINTS" id="PR00039">
    <property type="entry name" value="HTHLYSR"/>
</dbReference>
<dbReference type="PROSITE" id="PS50931">
    <property type="entry name" value="HTH_LYSR"/>
    <property type="match status" value="1"/>
</dbReference>
<evidence type="ECO:0000313" key="7">
    <source>
        <dbReference type="Proteomes" id="UP000265768"/>
    </source>
</evidence>
<dbReference type="InterPro" id="IPR036388">
    <property type="entry name" value="WH-like_DNA-bd_sf"/>
</dbReference>
<keyword evidence="3" id="KW-0238">DNA-binding</keyword>
<dbReference type="AlphaFoldDB" id="A0A3A4ACU1"/>
<keyword evidence="7" id="KW-1185">Reference proteome</keyword>
<dbReference type="CDD" id="cd05466">
    <property type="entry name" value="PBP2_LTTR_substrate"/>
    <property type="match status" value="1"/>
</dbReference>
<keyword evidence="2" id="KW-0805">Transcription regulation</keyword>
<dbReference type="Gene3D" id="3.40.190.10">
    <property type="entry name" value="Periplasmic binding protein-like II"/>
    <property type="match status" value="2"/>
</dbReference>
<dbReference type="OrthoDB" id="8479357at2"/>
<accession>A0A3A4ACU1</accession>
<dbReference type="InterPro" id="IPR000847">
    <property type="entry name" value="LysR_HTH_N"/>
</dbReference>
<evidence type="ECO:0000256" key="3">
    <source>
        <dbReference type="ARBA" id="ARBA00023125"/>
    </source>
</evidence>